<comment type="caution">
    <text evidence="4">The sequence shown here is derived from an EMBL/GenBank/DDBJ whole genome shotgun (WGS) entry which is preliminary data.</text>
</comment>
<dbReference type="AlphaFoldDB" id="A0A8S3TPW7"/>
<reference evidence="4" key="1">
    <citation type="submission" date="2021-03" db="EMBL/GenBank/DDBJ databases">
        <authorList>
            <person name="Bekaert M."/>
        </authorList>
    </citation>
    <scope>NUCLEOTIDE SEQUENCE</scope>
</reference>
<dbReference type="GO" id="GO:0007156">
    <property type="term" value="P:homophilic cell adhesion via plasma membrane adhesion molecules"/>
    <property type="evidence" value="ECO:0007669"/>
    <property type="project" value="TreeGrafter"/>
</dbReference>
<evidence type="ECO:0000259" key="3">
    <source>
        <dbReference type="PROSITE" id="PS50835"/>
    </source>
</evidence>
<gene>
    <name evidence="4" type="ORF">MEDL_45152</name>
</gene>
<dbReference type="PANTHER" id="PTHR45080:SF8">
    <property type="entry name" value="IG-LIKE DOMAIN-CONTAINING PROTEIN"/>
    <property type="match status" value="1"/>
</dbReference>
<dbReference type="InterPro" id="IPR003598">
    <property type="entry name" value="Ig_sub2"/>
</dbReference>
<organism evidence="4 5">
    <name type="scientific">Mytilus edulis</name>
    <name type="common">Blue mussel</name>
    <dbReference type="NCBI Taxonomy" id="6550"/>
    <lineage>
        <taxon>Eukaryota</taxon>
        <taxon>Metazoa</taxon>
        <taxon>Spiralia</taxon>
        <taxon>Lophotrochozoa</taxon>
        <taxon>Mollusca</taxon>
        <taxon>Bivalvia</taxon>
        <taxon>Autobranchia</taxon>
        <taxon>Pteriomorphia</taxon>
        <taxon>Mytilida</taxon>
        <taxon>Mytiloidea</taxon>
        <taxon>Mytilidae</taxon>
        <taxon>Mytilinae</taxon>
        <taxon>Mytilus</taxon>
    </lineage>
</organism>
<dbReference type="PANTHER" id="PTHR45080">
    <property type="entry name" value="CONTACTIN 5"/>
    <property type="match status" value="1"/>
</dbReference>
<dbReference type="EMBL" id="CAJPWZ010002182">
    <property type="protein sequence ID" value="CAG2232405.1"/>
    <property type="molecule type" value="Genomic_DNA"/>
</dbReference>
<dbReference type="InterPro" id="IPR036179">
    <property type="entry name" value="Ig-like_dom_sf"/>
</dbReference>
<evidence type="ECO:0000313" key="5">
    <source>
        <dbReference type="Proteomes" id="UP000683360"/>
    </source>
</evidence>
<dbReference type="InterPro" id="IPR050958">
    <property type="entry name" value="Cell_Adh-Cytoskel_Orgn"/>
</dbReference>
<keyword evidence="1" id="KW-0732">Signal</keyword>
<sequence>MFGQSVTVHCGILSSSPILNVFWERNTSTEFITITTGLSGIVGSTTEDPALTILVTSYSDSGTYTCLAENSDGVGQSESVTLLVTGGVPHISVYSTSVYSDYGQGVTLHVTIDSALKYFDVYWEKSVHGLVSVIQSGAVGTEGGDVDIPSLTIAYPTLSDVGVYTVIAINALGFGKSADIKLRIRGGKVINNIAAYNLIYFDKRNDTLTKVEFEENQTAARL</sequence>
<dbReference type="GO" id="GO:0050808">
    <property type="term" value="P:synapse organization"/>
    <property type="evidence" value="ECO:0007669"/>
    <property type="project" value="TreeGrafter"/>
</dbReference>
<dbReference type="InterPro" id="IPR007110">
    <property type="entry name" value="Ig-like_dom"/>
</dbReference>
<proteinExistence type="predicted"/>
<dbReference type="SUPFAM" id="SSF48726">
    <property type="entry name" value="Immunoglobulin"/>
    <property type="match status" value="2"/>
</dbReference>
<dbReference type="GO" id="GO:0008046">
    <property type="term" value="F:axon guidance receptor activity"/>
    <property type="evidence" value="ECO:0007669"/>
    <property type="project" value="TreeGrafter"/>
</dbReference>
<dbReference type="PROSITE" id="PS50835">
    <property type="entry name" value="IG_LIKE"/>
    <property type="match status" value="1"/>
</dbReference>
<evidence type="ECO:0000256" key="2">
    <source>
        <dbReference type="ARBA" id="ARBA00023157"/>
    </source>
</evidence>
<dbReference type="OrthoDB" id="8825892at2759"/>
<dbReference type="InterPro" id="IPR013783">
    <property type="entry name" value="Ig-like_fold"/>
</dbReference>
<dbReference type="GO" id="GO:0043025">
    <property type="term" value="C:neuronal cell body"/>
    <property type="evidence" value="ECO:0007669"/>
    <property type="project" value="TreeGrafter"/>
</dbReference>
<dbReference type="SMART" id="SM00408">
    <property type="entry name" value="IGc2"/>
    <property type="match status" value="1"/>
</dbReference>
<protein>
    <recommendedName>
        <fullName evidence="3">Ig-like domain-containing protein</fullName>
    </recommendedName>
</protein>
<dbReference type="CDD" id="cd00096">
    <property type="entry name" value="Ig"/>
    <property type="match status" value="1"/>
</dbReference>
<evidence type="ECO:0000313" key="4">
    <source>
        <dbReference type="EMBL" id="CAG2232405.1"/>
    </source>
</evidence>
<dbReference type="GO" id="GO:0030424">
    <property type="term" value="C:axon"/>
    <property type="evidence" value="ECO:0007669"/>
    <property type="project" value="TreeGrafter"/>
</dbReference>
<feature type="domain" description="Ig-like" evidence="3">
    <location>
        <begin position="1"/>
        <end position="81"/>
    </location>
</feature>
<evidence type="ECO:0000256" key="1">
    <source>
        <dbReference type="ARBA" id="ARBA00022729"/>
    </source>
</evidence>
<dbReference type="GO" id="GO:0005886">
    <property type="term" value="C:plasma membrane"/>
    <property type="evidence" value="ECO:0007669"/>
    <property type="project" value="TreeGrafter"/>
</dbReference>
<dbReference type="InterPro" id="IPR003599">
    <property type="entry name" value="Ig_sub"/>
</dbReference>
<dbReference type="SMART" id="SM00409">
    <property type="entry name" value="IG"/>
    <property type="match status" value="2"/>
</dbReference>
<dbReference type="Proteomes" id="UP000683360">
    <property type="component" value="Unassembled WGS sequence"/>
</dbReference>
<dbReference type="Gene3D" id="2.60.40.10">
    <property type="entry name" value="Immunoglobulins"/>
    <property type="match status" value="2"/>
</dbReference>
<name>A0A8S3TPW7_MYTED</name>
<keyword evidence="2" id="KW-1015">Disulfide bond</keyword>
<dbReference type="Pfam" id="PF13895">
    <property type="entry name" value="Ig_2"/>
    <property type="match status" value="1"/>
</dbReference>
<accession>A0A8S3TPW7</accession>
<keyword evidence="5" id="KW-1185">Reference proteome</keyword>